<feature type="transmembrane region" description="Helical" evidence="6">
    <location>
        <begin position="94"/>
        <end position="114"/>
    </location>
</feature>
<keyword evidence="3 6" id="KW-1133">Transmembrane helix</keyword>
<keyword evidence="4 6" id="KW-0472">Membrane</keyword>
<feature type="transmembrane region" description="Helical" evidence="6">
    <location>
        <begin position="254"/>
        <end position="273"/>
    </location>
</feature>
<feature type="transmembrane region" description="Helical" evidence="6">
    <location>
        <begin position="525"/>
        <end position="544"/>
    </location>
</feature>
<evidence type="ECO:0000256" key="4">
    <source>
        <dbReference type="ARBA" id="ARBA00023136"/>
    </source>
</evidence>
<dbReference type="eggNOG" id="KOG0255">
    <property type="taxonomic scope" value="Eukaryota"/>
</dbReference>
<gene>
    <name evidence="8" type="ORF">EPUS_07310</name>
</gene>
<feature type="transmembrane region" description="Helical" evidence="6">
    <location>
        <begin position="134"/>
        <end position="154"/>
    </location>
</feature>
<dbReference type="OrthoDB" id="3365399at2759"/>
<dbReference type="RefSeq" id="XP_007786220.1">
    <property type="nucleotide sequence ID" value="XM_007788030.1"/>
</dbReference>
<feature type="transmembrane region" description="Helical" evidence="6">
    <location>
        <begin position="166"/>
        <end position="185"/>
    </location>
</feature>
<dbReference type="FunFam" id="1.20.1250.20:FF:000011">
    <property type="entry name" value="MFS multidrug transporter, putative"/>
    <property type="match status" value="1"/>
</dbReference>
<dbReference type="Pfam" id="PF07690">
    <property type="entry name" value="MFS_1"/>
    <property type="match status" value="1"/>
</dbReference>
<organism evidence="8 9">
    <name type="scientific">Endocarpon pusillum (strain Z07020 / HMAS-L-300199)</name>
    <name type="common">Lichen-forming fungus</name>
    <dbReference type="NCBI Taxonomy" id="1263415"/>
    <lineage>
        <taxon>Eukaryota</taxon>
        <taxon>Fungi</taxon>
        <taxon>Dikarya</taxon>
        <taxon>Ascomycota</taxon>
        <taxon>Pezizomycotina</taxon>
        <taxon>Eurotiomycetes</taxon>
        <taxon>Chaetothyriomycetidae</taxon>
        <taxon>Verrucariales</taxon>
        <taxon>Verrucariaceae</taxon>
        <taxon>Endocarpon</taxon>
    </lineage>
</organism>
<dbReference type="InterPro" id="IPR020846">
    <property type="entry name" value="MFS_dom"/>
</dbReference>
<dbReference type="InterPro" id="IPR036259">
    <property type="entry name" value="MFS_trans_sf"/>
</dbReference>
<dbReference type="AlphaFoldDB" id="U1HZS2"/>
<keyword evidence="9" id="KW-1185">Reference proteome</keyword>
<feature type="transmembrane region" description="Helical" evidence="6">
    <location>
        <begin position="328"/>
        <end position="347"/>
    </location>
</feature>
<feature type="transmembrane region" description="Helical" evidence="6">
    <location>
        <begin position="487"/>
        <end position="505"/>
    </location>
</feature>
<feature type="transmembrane region" description="Helical" evidence="6">
    <location>
        <begin position="222"/>
        <end position="242"/>
    </location>
</feature>
<keyword evidence="2 6" id="KW-0812">Transmembrane</keyword>
<dbReference type="GO" id="GO:0005886">
    <property type="term" value="C:plasma membrane"/>
    <property type="evidence" value="ECO:0007669"/>
    <property type="project" value="TreeGrafter"/>
</dbReference>
<dbReference type="OMA" id="WSRYDQK"/>
<feature type="region of interest" description="Disordered" evidence="5">
    <location>
        <begin position="1"/>
        <end position="70"/>
    </location>
</feature>
<dbReference type="Gene3D" id="1.20.1250.20">
    <property type="entry name" value="MFS general substrate transporter like domains"/>
    <property type="match status" value="1"/>
</dbReference>
<sequence length="605" mass="66527">MEVPEAPKWISPPSQRQDSSTDTSPSSSISENADAQYGVASALSQTVTPQISRMSRPPLSTRVTPMESAMTRDPSFEVDWEDDDPNNPRNWPTWYKGIIIFAISFSTLVVVLYSTSYTSGIYALQEEFDVSSEAIVTLGVTTYLLGLAVGSLILAPISETYGRKPVYAVAMIIFCILVIPCAQATSMAEIIAVRFFGAVAGSSMIANAPGTVGDIVSDEYRALAFSIWSIGPLNGPVVGPVIGGFVTEYLGWRWANWIVLILGGIATALMWIIKETYSPTLLQKKARLRRKESGEERYWSRYDQRLSFIELMKVNLSRPFIMAIKEPICIFWNVYIAIIYGNLSLAYPPLTRLPSLTWPHRPGILYLCFVAYPIVFQGSRHWSLGFSGLAFTGIGIGSMLTICLEPFIRRMINRHAPEPGSDRPPPEASISIVCIAAVLCPIGELWFAWTCVPASIHWAMPILAGIPFGAGNTAVFIYACNYLIHSYGIYAASAMAGNSLVRSLLGGTLPLAGPPLYDALGANWAGTLLGALEILIIPIPFVFYRYGAKIRRRSALIRRMREDQERGERKRAKAKEKIGVEEKAEVGVEAGLGLSDASFKKEYEV</sequence>
<dbReference type="PANTHER" id="PTHR23502:SF12">
    <property type="entry name" value="MULTIDRUG TRANSPORTER, PUTATIVE (AFU_ORTHOLOGUE AFUA_1G06440)-RELATED"/>
    <property type="match status" value="1"/>
</dbReference>
<evidence type="ECO:0000256" key="1">
    <source>
        <dbReference type="ARBA" id="ARBA00004141"/>
    </source>
</evidence>
<feature type="compositionally biased region" description="Polar residues" evidence="5">
    <location>
        <begin position="42"/>
        <end position="53"/>
    </location>
</feature>
<evidence type="ECO:0000313" key="9">
    <source>
        <dbReference type="Proteomes" id="UP000019373"/>
    </source>
</evidence>
<dbReference type="HOGENOM" id="CLU_008455_11_6_1"/>
<feature type="domain" description="Major facilitator superfamily (MFS) profile" evidence="7">
    <location>
        <begin position="99"/>
        <end position="548"/>
    </location>
</feature>
<dbReference type="EMBL" id="KE720763">
    <property type="protein sequence ID" value="ERF76430.1"/>
    <property type="molecule type" value="Genomic_DNA"/>
</dbReference>
<feature type="transmembrane region" description="Helical" evidence="6">
    <location>
        <begin position="428"/>
        <end position="449"/>
    </location>
</feature>
<evidence type="ECO:0000256" key="3">
    <source>
        <dbReference type="ARBA" id="ARBA00022989"/>
    </source>
</evidence>
<feature type="transmembrane region" description="Helical" evidence="6">
    <location>
        <begin position="191"/>
        <end position="210"/>
    </location>
</feature>
<evidence type="ECO:0000256" key="5">
    <source>
        <dbReference type="SAM" id="MobiDB-lite"/>
    </source>
</evidence>
<feature type="compositionally biased region" description="Low complexity" evidence="5">
    <location>
        <begin position="13"/>
        <end position="30"/>
    </location>
</feature>
<protein>
    <recommendedName>
        <fullName evidence="7">Major facilitator superfamily (MFS) profile domain-containing protein</fullName>
    </recommendedName>
</protein>
<name>U1HZS2_ENDPU</name>
<dbReference type="GO" id="GO:0022857">
    <property type="term" value="F:transmembrane transporter activity"/>
    <property type="evidence" value="ECO:0007669"/>
    <property type="project" value="InterPro"/>
</dbReference>
<proteinExistence type="predicted"/>
<comment type="subcellular location">
    <subcellularLocation>
        <location evidence="1">Membrane</location>
        <topology evidence="1">Multi-pass membrane protein</topology>
    </subcellularLocation>
</comment>
<evidence type="ECO:0000256" key="2">
    <source>
        <dbReference type="ARBA" id="ARBA00022692"/>
    </source>
</evidence>
<dbReference type="InterPro" id="IPR011701">
    <property type="entry name" value="MFS"/>
</dbReference>
<evidence type="ECO:0000313" key="8">
    <source>
        <dbReference type="EMBL" id="ERF76430.1"/>
    </source>
</evidence>
<feature type="transmembrane region" description="Helical" evidence="6">
    <location>
        <begin position="386"/>
        <end position="408"/>
    </location>
</feature>
<dbReference type="GeneID" id="19242195"/>
<dbReference type="SUPFAM" id="SSF103473">
    <property type="entry name" value="MFS general substrate transporter"/>
    <property type="match status" value="1"/>
</dbReference>
<dbReference type="PANTHER" id="PTHR23502">
    <property type="entry name" value="MAJOR FACILITATOR SUPERFAMILY"/>
    <property type="match status" value="1"/>
</dbReference>
<reference evidence="9" key="1">
    <citation type="journal article" date="2014" name="BMC Genomics">
        <title>Genome characteristics reveal the impact of lichenization on lichen-forming fungus Endocarpon pusillum Hedwig (Verrucariales, Ascomycota).</title>
        <authorList>
            <person name="Wang Y.-Y."/>
            <person name="Liu B."/>
            <person name="Zhang X.-Y."/>
            <person name="Zhou Q.-M."/>
            <person name="Zhang T."/>
            <person name="Li H."/>
            <person name="Yu Y.-F."/>
            <person name="Zhang X.-L."/>
            <person name="Hao X.-Y."/>
            <person name="Wang M."/>
            <person name="Wang L."/>
            <person name="Wei J.-C."/>
        </authorList>
    </citation>
    <scope>NUCLEOTIDE SEQUENCE [LARGE SCALE GENOMIC DNA]</scope>
    <source>
        <strain evidence="9">Z07020 / HMAS-L-300199</strain>
    </source>
</reference>
<evidence type="ECO:0000256" key="6">
    <source>
        <dbReference type="SAM" id="Phobius"/>
    </source>
</evidence>
<dbReference type="PROSITE" id="PS50850">
    <property type="entry name" value="MFS"/>
    <property type="match status" value="1"/>
</dbReference>
<feature type="transmembrane region" description="Helical" evidence="6">
    <location>
        <begin position="455"/>
        <end position="480"/>
    </location>
</feature>
<evidence type="ECO:0000259" key="7">
    <source>
        <dbReference type="PROSITE" id="PS50850"/>
    </source>
</evidence>
<dbReference type="Proteomes" id="UP000019373">
    <property type="component" value="Unassembled WGS sequence"/>
</dbReference>
<dbReference type="CDD" id="cd17323">
    <property type="entry name" value="MFS_Tpo1_MDR_like"/>
    <property type="match status" value="1"/>
</dbReference>
<accession>U1HZS2</accession>